<dbReference type="GO" id="GO:0046040">
    <property type="term" value="P:IMP metabolic process"/>
    <property type="evidence" value="ECO:0007669"/>
    <property type="project" value="TreeGrafter"/>
</dbReference>
<evidence type="ECO:0000256" key="3">
    <source>
        <dbReference type="ARBA" id="ARBA00022598"/>
    </source>
</evidence>
<dbReference type="GO" id="GO:0005525">
    <property type="term" value="F:GTP binding"/>
    <property type="evidence" value="ECO:0007669"/>
    <property type="project" value="UniProtKB-KW"/>
</dbReference>
<name>A0A3B1DL31_9ZZZZ</name>
<dbReference type="FunFam" id="3.90.170.10:FF:000001">
    <property type="entry name" value="Adenylosuccinate synthetase"/>
    <property type="match status" value="1"/>
</dbReference>
<dbReference type="EMBL" id="UOGG01000081">
    <property type="protein sequence ID" value="VAX29377.1"/>
    <property type="molecule type" value="Genomic_DNA"/>
</dbReference>
<evidence type="ECO:0000256" key="6">
    <source>
        <dbReference type="ARBA" id="ARBA00022755"/>
    </source>
</evidence>
<dbReference type="CDD" id="cd03108">
    <property type="entry name" value="AdSS"/>
    <property type="match status" value="1"/>
</dbReference>
<dbReference type="SUPFAM" id="SSF52540">
    <property type="entry name" value="P-loop containing nucleoside triphosphate hydrolases"/>
    <property type="match status" value="1"/>
</dbReference>
<dbReference type="PANTHER" id="PTHR11846">
    <property type="entry name" value="ADENYLOSUCCINATE SYNTHETASE"/>
    <property type="match status" value="1"/>
</dbReference>
<dbReference type="HAMAP" id="MF_00011">
    <property type="entry name" value="Adenylosucc_synth"/>
    <property type="match status" value="1"/>
</dbReference>
<dbReference type="PROSITE" id="PS01266">
    <property type="entry name" value="ADENYLOSUCCIN_SYN_1"/>
    <property type="match status" value="1"/>
</dbReference>
<keyword evidence="6" id="KW-0658">Purine biosynthesis</keyword>
<organism evidence="9">
    <name type="scientific">hydrothermal vent metagenome</name>
    <dbReference type="NCBI Taxonomy" id="652676"/>
    <lineage>
        <taxon>unclassified sequences</taxon>
        <taxon>metagenomes</taxon>
        <taxon>ecological metagenomes</taxon>
    </lineage>
</organism>
<dbReference type="PANTHER" id="PTHR11846:SF0">
    <property type="entry name" value="ADENYLOSUCCINATE SYNTHETASE"/>
    <property type="match status" value="1"/>
</dbReference>
<comment type="cofactor">
    <cofactor evidence="1">
        <name>Mg(2+)</name>
        <dbReference type="ChEBI" id="CHEBI:18420"/>
    </cofactor>
</comment>
<dbReference type="InterPro" id="IPR042110">
    <property type="entry name" value="Adenylosuccinate_synth_dom2"/>
</dbReference>
<dbReference type="Gene3D" id="3.40.440.10">
    <property type="entry name" value="Adenylosuccinate Synthetase, subunit A, domain 1"/>
    <property type="match status" value="1"/>
</dbReference>
<dbReference type="AlphaFoldDB" id="A0A3B1DL31"/>
<dbReference type="GO" id="GO:0046872">
    <property type="term" value="F:metal ion binding"/>
    <property type="evidence" value="ECO:0007669"/>
    <property type="project" value="UniProtKB-KW"/>
</dbReference>
<evidence type="ECO:0000313" key="9">
    <source>
        <dbReference type="EMBL" id="VAX29377.1"/>
    </source>
</evidence>
<keyword evidence="5" id="KW-0547">Nucleotide-binding</keyword>
<dbReference type="EC" id="6.3.4.4" evidence="9"/>
<dbReference type="NCBIfam" id="TIGR00184">
    <property type="entry name" value="purA"/>
    <property type="match status" value="1"/>
</dbReference>
<evidence type="ECO:0000256" key="5">
    <source>
        <dbReference type="ARBA" id="ARBA00022741"/>
    </source>
</evidence>
<dbReference type="GO" id="GO:0005737">
    <property type="term" value="C:cytoplasm"/>
    <property type="evidence" value="ECO:0007669"/>
    <property type="project" value="TreeGrafter"/>
</dbReference>
<evidence type="ECO:0000256" key="4">
    <source>
        <dbReference type="ARBA" id="ARBA00022723"/>
    </source>
</evidence>
<keyword evidence="7" id="KW-0460">Magnesium</keyword>
<dbReference type="Pfam" id="PF00709">
    <property type="entry name" value="Adenylsucc_synt"/>
    <property type="match status" value="1"/>
</dbReference>
<evidence type="ECO:0000256" key="7">
    <source>
        <dbReference type="ARBA" id="ARBA00022842"/>
    </source>
</evidence>
<keyword evidence="3 9" id="KW-0436">Ligase</keyword>
<keyword evidence="8" id="KW-0342">GTP-binding</keyword>
<evidence type="ECO:0000256" key="8">
    <source>
        <dbReference type="ARBA" id="ARBA00023134"/>
    </source>
</evidence>
<dbReference type="GO" id="GO:0004019">
    <property type="term" value="F:adenylosuccinate synthase activity"/>
    <property type="evidence" value="ECO:0007669"/>
    <property type="project" value="UniProtKB-EC"/>
</dbReference>
<dbReference type="Gene3D" id="3.90.170.10">
    <property type="entry name" value="Adenylosuccinate Synthetase, subunit A, domain 3"/>
    <property type="match status" value="1"/>
</dbReference>
<dbReference type="FunFam" id="1.10.300.10:FF:000001">
    <property type="entry name" value="Adenylosuccinate synthetase"/>
    <property type="match status" value="1"/>
</dbReference>
<accession>A0A3B1DL31</accession>
<dbReference type="InterPro" id="IPR018220">
    <property type="entry name" value="Adenylosuccin_syn_GTP-bd"/>
</dbReference>
<keyword evidence="4" id="KW-0479">Metal-binding</keyword>
<reference evidence="9" key="1">
    <citation type="submission" date="2018-06" db="EMBL/GenBank/DDBJ databases">
        <authorList>
            <person name="Zhirakovskaya E."/>
        </authorList>
    </citation>
    <scope>NUCLEOTIDE SEQUENCE</scope>
</reference>
<dbReference type="InterPro" id="IPR042109">
    <property type="entry name" value="Adenylosuccinate_synth_dom1"/>
</dbReference>
<dbReference type="SMART" id="SM00788">
    <property type="entry name" value="Adenylsucc_synt"/>
    <property type="match status" value="1"/>
</dbReference>
<dbReference type="Gene3D" id="1.10.300.10">
    <property type="entry name" value="Adenylosuccinate Synthetase, subunit A, domain 2"/>
    <property type="match status" value="1"/>
</dbReference>
<dbReference type="NCBIfam" id="NF002223">
    <property type="entry name" value="PRK01117.1"/>
    <property type="match status" value="1"/>
</dbReference>
<evidence type="ECO:0000256" key="1">
    <source>
        <dbReference type="ARBA" id="ARBA00001946"/>
    </source>
</evidence>
<proteinExistence type="inferred from homology"/>
<comment type="subunit">
    <text evidence="2">Homodimer.</text>
</comment>
<evidence type="ECO:0000256" key="2">
    <source>
        <dbReference type="ARBA" id="ARBA00011738"/>
    </source>
</evidence>
<dbReference type="InterPro" id="IPR042111">
    <property type="entry name" value="Adenylosuccinate_synth_dom3"/>
</dbReference>
<protein>
    <submittedName>
        <fullName evidence="9">Adenylosuccinate synthetase</fullName>
        <ecNumber evidence="9">6.3.4.4</ecNumber>
    </submittedName>
</protein>
<dbReference type="InterPro" id="IPR027417">
    <property type="entry name" value="P-loop_NTPase"/>
</dbReference>
<gene>
    <name evidence="9" type="ORF">MNBD_NITROSPINAE05-1095</name>
</gene>
<dbReference type="PROSITE" id="PS00513">
    <property type="entry name" value="ADENYLOSUCCIN_SYN_2"/>
    <property type="match status" value="1"/>
</dbReference>
<dbReference type="InterPro" id="IPR001114">
    <property type="entry name" value="Adenylosuccinate_synthetase"/>
</dbReference>
<sequence length="429" mass="47411">MPVAVVLGMQWGDEGKGKIIDLLSQEADIVARYQGGHNAGHTICFDDKEYVLHLIPSGIFHEGKLCVIGNGVVIDPKALVEEMGELKQAGIDLKNRLVLSDRANIILPYHSVSDRSRESEGKFQKIGTTGRGIGPSYADKIARIGVRACDFQDENRLREKFRANFDEKKKILKHLYGLDLPDFDSMLSDLLSYKEMILEYIGDTQSLLRNAIDEGKKILAEGAQGTMLDVDHGTYPFVTSSNSTAGGACTGLGIPPTKIDRVIGVVKAYTTRVGEGPFPTELHDDAGQMLREEGHEFGATTGRPRRCGWFDAVIAKYAIGINGIDALVLTKIDVLDKFKTIKVCTGYKHNGKVHEEMPADLNCLENCEPVYTEHEGWMENTAGITNYDELPEKAKKYIESLGKLLGTKFLMISTGPERNYTIHNGKLFE</sequence>
<dbReference type="GO" id="GO:0044208">
    <property type="term" value="P:'de novo' AMP biosynthetic process"/>
    <property type="evidence" value="ECO:0007669"/>
    <property type="project" value="TreeGrafter"/>
</dbReference>
<dbReference type="InterPro" id="IPR033128">
    <property type="entry name" value="Adenylosuccin_syn_Lys_AS"/>
</dbReference>